<proteinExistence type="predicted"/>
<name>A0A0J8B5C4_BETVV</name>
<protein>
    <recommendedName>
        <fullName evidence="3">Ribosomal protein S1</fullName>
    </recommendedName>
</protein>
<sequence length="202" mass="22468">MNQLFPRSNSSFKLSSGNALNSDVVRLSEDVFLVDSGIGTPRTCLQDELIGAKDTQKIRFENRVGFLDLVAGESLINKQILERFFIDLVAGDSTAKERATARFNDLVGGSADVDVVSAGEPLLVLPRRYRQKRVQMELLKIWRTNSQVKGFVVGRVRSGFCVAIAGFVAFLPYRPATRGSRILNERFIIESMNLKSGNIRVL</sequence>
<gene>
    <name evidence="1" type="ORF">BVRB_012680</name>
</gene>
<evidence type="ECO:0000313" key="1">
    <source>
        <dbReference type="EMBL" id="KMS95078.1"/>
    </source>
</evidence>
<evidence type="ECO:0000313" key="2">
    <source>
        <dbReference type="Proteomes" id="UP000035740"/>
    </source>
</evidence>
<dbReference type="OrthoDB" id="1702147at2759"/>
<dbReference type="EMBL" id="KQ090562">
    <property type="protein sequence ID" value="KMS95078.1"/>
    <property type="molecule type" value="Genomic_DNA"/>
</dbReference>
<evidence type="ECO:0008006" key="3">
    <source>
        <dbReference type="Google" id="ProtNLM"/>
    </source>
</evidence>
<dbReference type="OMA" id="ACESPIK"/>
<dbReference type="AlphaFoldDB" id="A0A0J8B5C4"/>
<organism evidence="1 2">
    <name type="scientific">Beta vulgaris subsp. vulgaris</name>
    <name type="common">Beet</name>
    <dbReference type="NCBI Taxonomy" id="3555"/>
    <lineage>
        <taxon>Eukaryota</taxon>
        <taxon>Viridiplantae</taxon>
        <taxon>Streptophyta</taxon>
        <taxon>Embryophyta</taxon>
        <taxon>Tracheophyta</taxon>
        <taxon>Spermatophyta</taxon>
        <taxon>Magnoliopsida</taxon>
        <taxon>eudicotyledons</taxon>
        <taxon>Gunneridae</taxon>
        <taxon>Pentapetalae</taxon>
        <taxon>Caryophyllales</taxon>
        <taxon>Chenopodiaceae</taxon>
        <taxon>Betoideae</taxon>
        <taxon>Beta</taxon>
    </lineage>
</organism>
<keyword evidence="2" id="KW-1185">Reference proteome</keyword>
<accession>A0A0J8B5C4</accession>
<dbReference type="Proteomes" id="UP000035740">
    <property type="component" value="Unassembled WGS sequence"/>
</dbReference>
<dbReference type="Gramene" id="KMS95078">
    <property type="protein sequence ID" value="KMS95078"/>
    <property type="gene ID" value="BVRB_012680"/>
</dbReference>
<reference evidence="1 2" key="1">
    <citation type="journal article" date="2014" name="Nature">
        <title>The genome of the recently domesticated crop plant sugar beet (Beta vulgaris).</title>
        <authorList>
            <person name="Dohm J.C."/>
            <person name="Minoche A.E."/>
            <person name="Holtgrawe D."/>
            <person name="Capella-Gutierrez S."/>
            <person name="Zakrzewski F."/>
            <person name="Tafer H."/>
            <person name="Rupp O."/>
            <person name="Sorensen T.R."/>
            <person name="Stracke R."/>
            <person name="Reinhardt R."/>
            <person name="Goesmann A."/>
            <person name="Kraft T."/>
            <person name="Schulz B."/>
            <person name="Stadler P.F."/>
            <person name="Schmidt T."/>
            <person name="Gabaldon T."/>
            <person name="Lehrach H."/>
            <person name="Weisshaar B."/>
            <person name="Himmelbauer H."/>
        </authorList>
    </citation>
    <scope>NUCLEOTIDE SEQUENCE [LARGE SCALE GENOMIC DNA]</scope>
    <source>
        <tissue evidence="1">Taproot</tissue>
    </source>
</reference>